<dbReference type="EMBL" id="JYKN01000513">
    <property type="protein sequence ID" value="KKK24128.1"/>
    <property type="molecule type" value="Genomic_DNA"/>
</dbReference>
<sequence>MSYSRFVAAQRHNNPCLAGLENFLSDPNSDQRPCRILKLDFPVDTKSPHLSSAQQIDIEDIAETIYASKPKGHGQILFIEDLCPDIIEILGTRYQIDPLFFASHLHAPFRQIDAQTPNLAILPSRTRKQNFINLHYHRAVELRGKVENENMLIRDMNVNRKVAVLVPTEGTQIALVQHACSVIVFGEKDASRGWLCIILVDGPIFADHTPVQYKTKPQEFSDDKELQLRRSCRVKSKLFLNGYEDFMPPEPGSLDFKDPSAFRGPPRESLLADLIYYWKRQIPEDFNAEHPTLFSLAYYPLKIIAAEWNNYLAAMSYHIKRHEYAVETIGKPVSELDKLNVDLRSLQVWRRRSLASQQKITAVKRFVALHRPCSDRTNDDESKDTDVACETPATGLLEDYDHLAAALDDLSFRLGNMLPVVTSLVQISDSRRSLAESANVSRLTSLAFIFVPLTFTTGLFSMNNENGPGGAYFWVFFAVSVPITLLVFLVARPPSRLLRWLSARVRPALRAAYPPV</sequence>
<dbReference type="GO" id="GO:0046873">
    <property type="term" value="F:metal ion transmembrane transporter activity"/>
    <property type="evidence" value="ECO:0007669"/>
    <property type="project" value="InterPro"/>
</dbReference>
<reference evidence="6 7" key="1">
    <citation type="submission" date="2015-02" db="EMBL/GenBank/DDBJ databases">
        <title>Draft Genome Sequences of Two Closely-Related Aflatoxigenic Aspergillus Species Obtained from the Cote d'Ivoire.</title>
        <authorList>
            <person name="Moore G.G."/>
            <person name="Beltz S.B."/>
            <person name="Mack B.M."/>
        </authorList>
    </citation>
    <scope>NUCLEOTIDE SEQUENCE [LARGE SCALE GENOMIC DNA]</scope>
    <source>
        <strain evidence="6 7">SRRC1432</strain>
    </source>
</reference>
<evidence type="ECO:0000256" key="2">
    <source>
        <dbReference type="ARBA" id="ARBA00022692"/>
    </source>
</evidence>
<evidence type="ECO:0000256" key="3">
    <source>
        <dbReference type="ARBA" id="ARBA00022989"/>
    </source>
</evidence>
<dbReference type="Proteomes" id="UP000034947">
    <property type="component" value="Unassembled WGS sequence"/>
</dbReference>
<feature type="transmembrane region" description="Helical" evidence="5">
    <location>
        <begin position="472"/>
        <end position="491"/>
    </location>
</feature>
<dbReference type="AlphaFoldDB" id="A0A0F8UXC4"/>
<dbReference type="InterPro" id="IPR002523">
    <property type="entry name" value="MgTranspt_CorA/ZnTranspt_ZntB"/>
</dbReference>
<gene>
    <name evidence="6" type="ORF">AOCH_007341</name>
</gene>
<evidence type="ECO:0000256" key="1">
    <source>
        <dbReference type="ARBA" id="ARBA00004141"/>
    </source>
</evidence>
<keyword evidence="7" id="KW-1185">Reference proteome</keyword>
<dbReference type="VEuPathDB" id="FungiDB:P175DRAFT_0429358"/>
<dbReference type="OrthoDB" id="3231000at2759"/>
<evidence type="ECO:0008006" key="8">
    <source>
        <dbReference type="Google" id="ProtNLM"/>
    </source>
</evidence>
<dbReference type="SUPFAM" id="SSF144083">
    <property type="entry name" value="Magnesium transport protein CorA, transmembrane region"/>
    <property type="match status" value="1"/>
</dbReference>
<evidence type="ECO:0000313" key="6">
    <source>
        <dbReference type="EMBL" id="KKK24128.1"/>
    </source>
</evidence>
<organism evidence="6 7">
    <name type="scientific">Aspergillus ochraceoroseus</name>
    <dbReference type="NCBI Taxonomy" id="138278"/>
    <lineage>
        <taxon>Eukaryota</taxon>
        <taxon>Fungi</taxon>
        <taxon>Dikarya</taxon>
        <taxon>Ascomycota</taxon>
        <taxon>Pezizomycotina</taxon>
        <taxon>Eurotiomycetes</taxon>
        <taxon>Eurotiomycetidae</taxon>
        <taxon>Eurotiales</taxon>
        <taxon>Aspergillaceae</taxon>
        <taxon>Aspergillus</taxon>
        <taxon>Aspergillus subgen. Nidulantes</taxon>
    </lineage>
</organism>
<dbReference type="InterPro" id="IPR045863">
    <property type="entry name" value="CorA_TM1_TM2"/>
</dbReference>
<name>A0A0F8UXC4_9EURO</name>
<proteinExistence type="predicted"/>
<comment type="caution">
    <text evidence="6">The sequence shown here is derived from an EMBL/GenBank/DDBJ whole genome shotgun (WGS) entry which is preliminary data.</text>
</comment>
<accession>A0A0F8UXC4</accession>
<feature type="transmembrane region" description="Helical" evidence="5">
    <location>
        <begin position="440"/>
        <end position="460"/>
    </location>
</feature>
<evidence type="ECO:0000256" key="5">
    <source>
        <dbReference type="SAM" id="Phobius"/>
    </source>
</evidence>
<dbReference type="Gene3D" id="1.20.58.340">
    <property type="entry name" value="Magnesium transport protein CorA, transmembrane region"/>
    <property type="match status" value="1"/>
</dbReference>
<keyword evidence="3 5" id="KW-1133">Transmembrane helix</keyword>
<protein>
    <recommendedName>
        <fullName evidence="8">CorA-like Mg2+ transporter protein</fullName>
    </recommendedName>
</protein>
<comment type="subcellular location">
    <subcellularLocation>
        <location evidence="1">Membrane</location>
        <topology evidence="1">Multi-pass membrane protein</topology>
    </subcellularLocation>
</comment>
<keyword evidence="2 5" id="KW-0812">Transmembrane</keyword>
<dbReference type="Pfam" id="PF01544">
    <property type="entry name" value="CorA"/>
    <property type="match status" value="1"/>
</dbReference>
<keyword evidence="4 5" id="KW-0472">Membrane</keyword>
<evidence type="ECO:0000313" key="7">
    <source>
        <dbReference type="Proteomes" id="UP000034947"/>
    </source>
</evidence>
<dbReference type="GO" id="GO:0016020">
    <property type="term" value="C:membrane"/>
    <property type="evidence" value="ECO:0007669"/>
    <property type="project" value="UniProtKB-SubCell"/>
</dbReference>
<evidence type="ECO:0000256" key="4">
    <source>
        <dbReference type="ARBA" id="ARBA00023136"/>
    </source>
</evidence>